<keyword evidence="2 3" id="KW-0067">ATP-binding</keyword>
<dbReference type="CDD" id="cd01127">
    <property type="entry name" value="TrwB_TraG_TraD_VirD4"/>
    <property type="match status" value="1"/>
</dbReference>
<evidence type="ECO:0000259" key="4">
    <source>
        <dbReference type="PROSITE" id="PS50901"/>
    </source>
</evidence>
<dbReference type="SUPFAM" id="SSF52540">
    <property type="entry name" value="P-loop containing nucleoside triphosphate hydrolases"/>
    <property type="match status" value="1"/>
</dbReference>
<organism evidence="5 6">
    <name type="scientific">Microlunatus endophyticus</name>
    <dbReference type="NCBI Taxonomy" id="1716077"/>
    <lineage>
        <taxon>Bacteria</taxon>
        <taxon>Bacillati</taxon>
        <taxon>Actinomycetota</taxon>
        <taxon>Actinomycetes</taxon>
        <taxon>Propionibacteriales</taxon>
        <taxon>Propionibacteriaceae</taxon>
        <taxon>Microlunatus</taxon>
    </lineage>
</organism>
<reference evidence="5" key="1">
    <citation type="journal article" date="2014" name="Int. J. Syst. Evol. Microbiol.">
        <title>Complete genome sequence of Corynebacterium casei LMG S-19264T (=DSM 44701T), isolated from a smear-ripened cheese.</title>
        <authorList>
            <consortium name="US DOE Joint Genome Institute (JGI-PGF)"/>
            <person name="Walter F."/>
            <person name="Albersmeier A."/>
            <person name="Kalinowski J."/>
            <person name="Ruckert C."/>
        </authorList>
    </citation>
    <scope>NUCLEOTIDE SEQUENCE</scope>
    <source>
        <strain evidence="5">CGMCC 4.7306</strain>
    </source>
</reference>
<keyword evidence="6" id="KW-1185">Reference proteome</keyword>
<dbReference type="AlphaFoldDB" id="A0A917SDI3"/>
<keyword evidence="5" id="KW-0132">Cell division</keyword>
<protein>
    <submittedName>
        <fullName evidence="5">Hypothetical cell division FtsK/SpoIIIE protein</fullName>
    </submittedName>
</protein>
<gene>
    <name evidence="5" type="ORF">GCM10011575_35700</name>
</gene>
<reference evidence="5" key="2">
    <citation type="submission" date="2020-09" db="EMBL/GenBank/DDBJ databases">
        <authorList>
            <person name="Sun Q."/>
            <person name="Zhou Y."/>
        </authorList>
    </citation>
    <scope>NUCLEOTIDE SEQUENCE</scope>
    <source>
        <strain evidence="5">CGMCC 4.7306</strain>
    </source>
</reference>
<comment type="caution">
    <text evidence="5">The sequence shown here is derived from an EMBL/GenBank/DDBJ whole genome shotgun (WGS) entry which is preliminary data.</text>
</comment>
<proteinExistence type="predicted"/>
<dbReference type="GO" id="GO:0005524">
    <property type="term" value="F:ATP binding"/>
    <property type="evidence" value="ECO:0007669"/>
    <property type="project" value="UniProtKB-UniRule"/>
</dbReference>
<keyword evidence="5" id="KW-0131">Cell cycle</keyword>
<dbReference type="PANTHER" id="PTHR22683">
    <property type="entry name" value="SPORULATION PROTEIN RELATED"/>
    <property type="match status" value="1"/>
</dbReference>
<sequence>MGGLKVLFLLCVAAVLVTGWTLGSSWWWHPCGELLALAASLAIWRWQSPATFDRMIRFPLRARWRNHRIYDPRWDVAMESAGLTSGASGERAVPRRGRVRSSSMVDQIHVELLPGQTLEDFAAVGDRLAQTFGALDCRIHSVLRRPHHIEMWLLIKEPLEKVVAPFPTTVADLAIGLPVGRVEDGRVHRMPIIGTHVLIVGATGAGKGSVLWSVLLALQPAISGRLVRVWAIDPKGGMELALGAGLFDRFCYGDSTEATYEETFARLLEDAVVIMRDRQDRLRGIARLHEPTTDEPLIMVVIDELAALTAWVTDRNLKRRIEGSLGLLLSQGRAVGVVIMGAIQDPRKEVLPMRDLFPTRITLRVNEAEHVTLALGPGVRARGALADRIPEQLPGVGYVIVDGLAVPRRVRFSYVSDSDIEAACRRHSATLATTEAVS</sequence>
<dbReference type="InterPro" id="IPR027417">
    <property type="entry name" value="P-loop_NTPase"/>
</dbReference>
<evidence type="ECO:0000256" key="1">
    <source>
        <dbReference type="ARBA" id="ARBA00022741"/>
    </source>
</evidence>
<evidence type="ECO:0000313" key="5">
    <source>
        <dbReference type="EMBL" id="GGL74306.1"/>
    </source>
</evidence>
<dbReference type="InterPro" id="IPR002543">
    <property type="entry name" value="FtsK_dom"/>
</dbReference>
<evidence type="ECO:0000313" key="6">
    <source>
        <dbReference type="Proteomes" id="UP000613840"/>
    </source>
</evidence>
<dbReference type="GO" id="GO:0003677">
    <property type="term" value="F:DNA binding"/>
    <property type="evidence" value="ECO:0007669"/>
    <property type="project" value="InterPro"/>
</dbReference>
<dbReference type="InterPro" id="IPR050206">
    <property type="entry name" value="FtsK/SpoIIIE/SftA"/>
</dbReference>
<dbReference type="Gene3D" id="3.40.50.300">
    <property type="entry name" value="P-loop containing nucleotide triphosphate hydrolases"/>
    <property type="match status" value="1"/>
</dbReference>
<dbReference type="PANTHER" id="PTHR22683:SF41">
    <property type="entry name" value="DNA TRANSLOCASE FTSK"/>
    <property type="match status" value="1"/>
</dbReference>
<dbReference type="Pfam" id="PF01580">
    <property type="entry name" value="FtsK_SpoIIIE"/>
    <property type="match status" value="1"/>
</dbReference>
<name>A0A917SDI3_9ACTN</name>
<dbReference type="PROSITE" id="PS50901">
    <property type="entry name" value="FTSK"/>
    <property type="match status" value="1"/>
</dbReference>
<keyword evidence="1 3" id="KW-0547">Nucleotide-binding</keyword>
<dbReference type="GO" id="GO:0051301">
    <property type="term" value="P:cell division"/>
    <property type="evidence" value="ECO:0007669"/>
    <property type="project" value="UniProtKB-KW"/>
</dbReference>
<feature type="domain" description="FtsK" evidence="4">
    <location>
        <begin position="176"/>
        <end position="372"/>
    </location>
</feature>
<evidence type="ECO:0000256" key="2">
    <source>
        <dbReference type="ARBA" id="ARBA00022840"/>
    </source>
</evidence>
<feature type="binding site" evidence="3">
    <location>
        <begin position="201"/>
        <end position="208"/>
    </location>
    <ligand>
        <name>ATP</name>
        <dbReference type="ChEBI" id="CHEBI:30616"/>
    </ligand>
</feature>
<accession>A0A917SDI3</accession>
<dbReference type="Proteomes" id="UP000613840">
    <property type="component" value="Unassembled WGS sequence"/>
</dbReference>
<evidence type="ECO:0000256" key="3">
    <source>
        <dbReference type="PROSITE-ProRule" id="PRU00289"/>
    </source>
</evidence>
<dbReference type="EMBL" id="BMMZ01000010">
    <property type="protein sequence ID" value="GGL74306.1"/>
    <property type="molecule type" value="Genomic_DNA"/>
</dbReference>